<keyword evidence="3 6" id="KW-0479">Metal-binding</keyword>
<reference evidence="7 8" key="1">
    <citation type="submission" date="2019-02" db="EMBL/GenBank/DDBJ databases">
        <title>Deep-cultivation of Planctomycetes and their phenomic and genomic characterization uncovers novel biology.</title>
        <authorList>
            <person name="Wiegand S."/>
            <person name="Jogler M."/>
            <person name="Boedeker C."/>
            <person name="Pinto D."/>
            <person name="Vollmers J."/>
            <person name="Rivas-Marin E."/>
            <person name="Kohn T."/>
            <person name="Peeters S.H."/>
            <person name="Heuer A."/>
            <person name="Rast P."/>
            <person name="Oberbeckmann S."/>
            <person name="Bunk B."/>
            <person name="Jeske O."/>
            <person name="Meyerdierks A."/>
            <person name="Storesund J.E."/>
            <person name="Kallscheuer N."/>
            <person name="Luecker S."/>
            <person name="Lage O.M."/>
            <person name="Pohl T."/>
            <person name="Merkel B.J."/>
            <person name="Hornburger P."/>
            <person name="Mueller R.-W."/>
            <person name="Bruemmer F."/>
            <person name="Labrenz M."/>
            <person name="Spormann A.M."/>
            <person name="Op den Camp H."/>
            <person name="Overmann J."/>
            <person name="Amann R."/>
            <person name="Jetten M.S.M."/>
            <person name="Mascher T."/>
            <person name="Medema M.H."/>
            <person name="Devos D.P."/>
            <person name="Kaster A.-K."/>
            <person name="Ovreas L."/>
            <person name="Rohde M."/>
            <person name="Galperin M.Y."/>
            <person name="Jogler C."/>
        </authorList>
    </citation>
    <scope>NUCLEOTIDE SEQUENCE [LARGE SCALE GENOMIC DNA]</scope>
    <source>
        <strain evidence="7 8">Spa11</strain>
    </source>
</reference>
<dbReference type="PANTHER" id="PTHR38344:SF1">
    <property type="entry name" value="INORGANIC CARBON TRANSPORTER SUBUNIT DABA-RELATED"/>
    <property type="match status" value="1"/>
</dbReference>
<dbReference type="EMBL" id="CP036349">
    <property type="protein sequence ID" value="QDV75569.1"/>
    <property type="molecule type" value="Genomic_DNA"/>
</dbReference>
<comment type="cofactor">
    <cofactor evidence="6">
        <name>Zn(2+)</name>
        <dbReference type="ChEBI" id="CHEBI:29105"/>
    </cofactor>
</comment>
<evidence type="ECO:0000256" key="3">
    <source>
        <dbReference type="ARBA" id="ARBA00022723"/>
    </source>
</evidence>
<keyword evidence="5 6" id="KW-0472">Membrane</keyword>
<proteinExistence type="inferred from homology"/>
<feature type="binding site" evidence="6">
    <location>
        <position position="400"/>
    </location>
    <ligand>
        <name>Zn(2+)</name>
        <dbReference type="ChEBI" id="CHEBI:29105"/>
    </ligand>
</feature>
<evidence type="ECO:0000256" key="4">
    <source>
        <dbReference type="ARBA" id="ARBA00022833"/>
    </source>
</evidence>
<accession>A0A518KCS6</accession>
<protein>
    <recommendedName>
        <fullName evidence="6">Probable inorganic carbon transporter subunit DabA</fullName>
    </recommendedName>
</protein>
<dbReference type="GO" id="GO:0005886">
    <property type="term" value="C:plasma membrane"/>
    <property type="evidence" value="ECO:0007669"/>
    <property type="project" value="UniProtKB-SubCell"/>
</dbReference>
<sequence>MTASYGSIPSLSPGPNMCTTIAAEPYGREVKAERPSDPHQVAAEALRGLAETIAPVWPLADYVAVNPYMGLTGTDFLTAREWLRGVSDCELLMPLTYYRQRFVDGYFGRAEIELAIDELVDADVEGAELITGGMLEQLLKALPSEEAAASGEETSRRASRIRSISAAYDLYADASWTLRIHEEIGKHCAAHYDGGQASWLSPWKEQSLYAAWRSAMRHDRRLEVLGLSGVRALVSGLPADTTTAVVELLEVSGVPQALWREYLLCLAYELPGWSAWTQYQSAWREGTEARVGDAEGDDLFGLVAMRLAYDIAVAKRFNFSMDISGMLPLSTRGGAVATGAPGAEALVRYALLRASEIAYRNGLLSKVSATPSVEDGADSADDVAGTKVRGARKLAQVAFCIDVRSERIRRHLEMAGDQIETIGFAGFFGLPFAFQRLGESVKSNQLPVLVRPQFTVAEHLRSVPTDQQKAAWSRRNFARVARKAWKRFQTASVSAFACVEATGLLFGAKLLRRVVGRSAGSIEPQYDGVACAQRDRLAPDLASLESQGLTKDRQADLAASILTGMGLRTGFARLVVFCGHGSKTENNPLAAGLDCGACGGHSGEPNARLAAQLLNNPAVRKQLIAKGFELSTEVHFLAGLHSTTTDEIRFFDLDLVPPSHRQDVEELRAAANTAANATRLDRLPLLSTARASEPFRRAQDWSEVRPEWGLTGNAAFIVGPRSLTTSISLEGRAFLHNYDHNKDPDGKVLEGILTAPMVVGSWINLQYYASTVDPHHFGSGSKTIHNVVGRFGVFSGNGGDLTTGVPWESVHDGKAYRHEPLRLLSVVAAPRTSITAILERHGNVESLVVNGWVQLVAMEDGKFYQLTTRKDWRPVKPYGHRKAAVAEVRSRAPITID</sequence>
<keyword evidence="1 6" id="KW-0813">Transport</keyword>
<organism evidence="7 8">
    <name type="scientific">Botrimarina mediterranea</name>
    <dbReference type="NCBI Taxonomy" id="2528022"/>
    <lineage>
        <taxon>Bacteria</taxon>
        <taxon>Pseudomonadati</taxon>
        <taxon>Planctomycetota</taxon>
        <taxon>Planctomycetia</taxon>
        <taxon>Pirellulales</taxon>
        <taxon>Lacipirellulaceae</taxon>
        <taxon>Botrimarina</taxon>
    </lineage>
</organism>
<dbReference type="GO" id="GO:0008270">
    <property type="term" value="F:zinc ion binding"/>
    <property type="evidence" value="ECO:0007669"/>
    <property type="project" value="UniProtKB-UniRule"/>
</dbReference>
<evidence type="ECO:0000256" key="1">
    <source>
        <dbReference type="ARBA" id="ARBA00022448"/>
    </source>
</evidence>
<evidence type="ECO:0000313" key="7">
    <source>
        <dbReference type="EMBL" id="QDV75569.1"/>
    </source>
</evidence>
<keyword evidence="8" id="KW-1185">Reference proteome</keyword>
<gene>
    <name evidence="6" type="primary">dabA</name>
    <name evidence="7" type="ORF">Spa11_37880</name>
</gene>
<feature type="binding site" evidence="6">
    <location>
        <position position="595"/>
    </location>
    <ligand>
        <name>Zn(2+)</name>
        <dbReference type="ChEBI" id="CHEBI:29105"/>
    </ligand>
</feature>
<comment type="similarity">
    <text evidence="6">Belongs to the inorganic carbon transporter (TC 9.A.2) DabA family.</text>
</comment>
<evidence type="ECO:0000256" key="2">
    <source>
        <dbReference type="ARBA" id="ARBA00022475"/>
    </source>
</evidence>
<name>A0A518KCS6_9BACT</name>
<dbReference type="PANTHER" id="PTHR38344">
    <property type="entry name" value="UPF0753 PROTEIN AQ_863"/>
    <property type="match status" value="1"/>
</dbReference>
<comment type="function">
    <text evidence="6">Part of an energy-coupled inorganic carbon pump.</text>
</comment>
<keyword evidence="4 6" id="KW-0862">Zinc</keyword>
<feature type="binding site" evidence="6">
    <location>
        <position position="580"/>
    </location>
    <ligand>
        <name>Zn(2+)</name>
        <dbReference type="ChEBI" id="CHEBI:29105"/>
    </ligand>
</feature>
<dbReference type="Pfam" id="PF10070">
    <property type="entry name" value="DabA"/>
    <property type="match status" value="1"/>
</dbReference>
<evidence type="ECO:0000256" key="5">
    <source>
        <dbReference type="ARBA" id="ARBA00023136"/>
    </source>
</evidence>
<keyword evidence="2 6" id="KW-1003">Cell membrane</keyword>
<comment type="subunit">
    <text evidence="6">Forms a complex with DabB.</text>
</comment>
<evidence type="ECO:0000313" key="8">
    <source>
        <dbReference type="Proteomes" id="UP000316426"/>
    </source>
</evidence>
<evidence type="ECO:0000256" key="6">
    <source>
        <dbReference type="HAMAP-Rule" id="MF_01871"/>
    </source>
</evidence>
<comment type="subcellular location">
    <subcellularLocation>
        <location evidence="6">Cell membrane</location>
        <topology evidence="6">Peripheral membrane protein</topology>
    </subcellularLocation>
</comment>
<dbReference type="InterPro" id="IPR018752">
    <property type="entry name" value="DabA"/>
</dbReference>
<dbReference type="AlphaFoldDB" id="A0A518KCS6"/>
<dbReference type="HAMAP" id="MF_01871">
    <property type="entry name" value="DabA"/>
    <property type="match status" value="1"/>
</dbReference>
<dbReference type="KEGG" id="bmei:Spa11_37880"/>
<feature type="binding site" evidence="6">
    <location>
        <position position="402"/>
    </location>
    <ligand>
        <name>Zn(2+)</name>
        <dbReference type="ChEBI" id="CHEBI:29105"/>
    </ligand>
</feature>
<dbReference type="Proteomes" id="UP000316426">
    <property type="component" value="Chromosome"/>
</dbReference>